<accession>A0ACC3A1W1</accession>
<protein>
    <submittedName>
        <fullName evidence="1">Uncharacterized protein</fullName>
    </submittedName>
</protein>
<proteinExistence type="predicted"/>
<organism evidence="1 2">
    <name type="scientific">Neophaeococcomyces mojaviensis</name>
    <dbReference type="NCBI Taxonomy" id="3383035"/>
    <lineage>
        <taxon>Eukaryota</taxon>
        <taxon>Fungi</taxon>
        <taxon>Dikarya</taxon>
        <taxon>Ascomycota</taxon>
        <taxon>Pezizomycotina</taxon>
        <taxon>Eurotiomycetes</taxon>
        <taxon>Chaetothyriomycetidae</taxon>
        <taxon>Chaetothyriales</taxon>
        <taxon>Chaetothyriales incertae sedis</taxon>
        <taxon>Neophaeococcomyces</taxon>
    </lineage>
</organism>
<comment type="caution">
    <text evidence="1">The sequence shown here is derived from an EMBL/GenBank/DDBJ whole genome shotgun (WGS) entry which is preliminary data.</text>
</comment>
<evidence type="ECO:0000313" key="1">
    <source>
        <dbReference type="EMBL" id="KAJ9653892.1"/>
    </source>
</evidence>
<dbReference type="EMBL" id="JAPDRQ010000138">
    <property type="protein sequence ID" value="KAJ9653892.1"/>
    <property type="molecule type" value="Genomic_DNA"/>
</dbReference>
<gene>
    <name evidence="1" type="ORF">H2198_007001</name>
</gene>
<dbReference type="Proteomes" id="UP001172386">
    <property type="component" value="Unassembled WGS sequence"/>
</dbReference>
<sequence>MGDSGRPTHEHADKDGHFRRQGSSFRDSISKDPNSKFPAEKGRYALYVNLGCPWAHRTILVRALKNLEDIVQIIYTDFDLTENGWLFTGLNGSSDRDPLYGFVGLKQLYLKADPNYEGRYTVPTLWDKKTETIVNNESSEIIRMFYTEFDDLIDPQYRESTKGTAGLYPPHLRSEIDAMNDWVYNTVNNGVYKCGFATTQEAYDANVFPLFASLDRLEQHLAKPSACHGGPFLFGANITEADIRLYTTIARFDAAYHTIFLCNLKSIRSDYPRLYRWFRRIYWNASSIPKGKIFKDTTRPEIYRYGYTRARQRQIMGPEAQKKNFVVPCGPSVLFESWTEDDEDIDNGRIVAWKQAGDKTPTSAMSDLSIRPPTNGTATPTGVPPDATITPSGKTDLTSSLRSPVSGSSSGPSYGSFVTTGDGAEAEGDIDPKRKLQRRTTYKDENEKWYKAARKAEKKSGAPNVHLAL</sequence>
<keyword evidence="2" id="KW-1185">Reference proteome</keyword>
<evidence type="ECO:0000313" key="2">
    <source>
        <dbReference type="Proteomes" id="UP001172386"/>
    </source>
</evidence>
<name>A0ACC3A1W1_9EURO</name>
<reference evidence="1" key="1">
    <citation type="submission" date="2022-10" db="EMBL/GenBank/DDBJ databases">
        <title>Culturing micro-colonial fungi from biological soil crusts in the Mojave desert and describing Neophaeococcomyces mojavensis, and introducing the new genera and species Taxawa tesnikishii.</title>
        <authorList>
            <person name="Kurbessoian T."/>
            <person name="Stajich J.E."/>
        </authorList>
    </citation>
    <scope>NUCLEOTIDE SEQUENCE</scope>
    <source>
        <strain evidence="1">JES_112</strain>
    </source>
</reference>